<sequence length="178" mass="19753">MFTVGHGARPIDAFLAVLRSAEVAVVVDIRRYPGSRKHPQFGRDALARALREHGIGYEWQGEALGGRRSRRPDSRHPALHSASFAGYADHMDTAGFRDAVDALVARAPEERLAIMCAETYWRNCHRMLVADALTVRGATVVHLLDAGRREEHRLHPTMRRGADGWPVYDVPDTLPGLG</sequence>
<accession>A0ABX0Y579</accession>
<evidence type="ECO:0000313" key="1">
    <source>
        <dbReference type="EMBL" id="NJC72552.1"/>
    </source>
</evidence>
<dbReference type="InterPro" id="IPR014519">
    <property type="entry name" value="UCP024492"/>
</dbReference>
<dbReference type="PIRSF" id="PIRSF024492">
    <property type="entry name" value="UCP024492"/>
    <property type="match status" value="1"/>
</dbReference>
<dbReference type="PANTHER" id="PTHR39337:SF1">
    <property type="entry name" value="BLR5642 PROTEIN"/>
    <property type="match status" value="1"/>
</dbReference>
<dbReference type="PANTHER" id="PTHR39337">
    <property type="entry name" value="BLR5642 PROTEIN"/>
    <property type="match status" value="1"/>
</dbReference>
<organism evidence="1 2">
    <name type="scientific">Planosporangium thailandense</name>
    <dbReference type="NCBI Taxonomy" id="765197"/>
    <lineage>
        <taxon>Bacteria</taxon>
        <taxon>Bacillati</taxon>
        <taxon>Actinomycetota</taxon>
        <taxon>Actinomycetes</taxon>
        <taxon>Micromonosporales</taxon>
        <taxon>Micromonosporaceae</taxon>
        <taxon>Planosporangium</taxon>
    </lineage>
</organism>
<comment type="caution">
    <text evidence="1">The sequence shown here is derived from an EMBL/GenBank/DDBJ whole genome shotgun (WGS) entry which is preliminary data.</text>
</comment>
<keyword evidence="2" id="KW-1185">Reference proteome</keyword>
<dbReference type="InterPro" id="IPR007438">
    <property type="entry name" value="DUF488"/>
</dbReference>
<evidence type="ECO:0000313" key="2">
    <source>
        <dbReference type="Proteomes" id="UP000722989"/>
    </source>
</evidence>
<proteinExistence type="predicted"/>
<dbReference type="EMBL" id="JAATVY010000019">
    <property type="protein sequence ID" value="NJC72552.1"/>
    <property type="molecule type" value="Genomic_DNA"/>
</dbReference>
<dbReference type="Pfam" id="PF04343">
    <property type="entry name" value="DUF488"/>
    <property type="match status" value="1"/>
</dbReference>
<protein>
    <submittedName>
        <fullName evidence="1">DUF488 domain-containing protein</fullName>
    </submittedName>
</protein>
<dbReference type="Proteomes" id="UP000722989">
    <property type="component" value="Unassembled WGS sequence"/>
</dbReference>
<reference evidence="1 2" key="1">
    <citation type="submission" date="2020-03" db="EMBL/GenBank/DDBJ databases">
        <title>WGS of the type strain of Planosporangium spp.</title>
        <authorList>
            <person name="Thawai C."/>
        </authorList>
    </citation>
    <scope>NUCLEOTIDE SEQUENCE [LARGE SCALE GENOMIC DNA]</scope>
    <source>
        <strain evidence="1 2">TBRC 5610</strain>
    </source>
</reference>
<gene>
    <name evidence="1" type="ORF">HC031_22940</name>
</gene>
<name>A0ABX0Y579_9ACTN</name>